<evidence type="ECO:0000313" key="7">
    <source>
        <dbReference type="Proteomes" id="UP000265520"/>
    </source>
</evidence>
<dbReference type="Proteomes" id="UP000265520">
    <property type="component" value="Unassembled WGS sequence"/>
</dbReference>
<reference evidence="6 7" key="1">
    <citation type="journal article" date="2018" name="Front. Plant Sci.">
        <title>Red Clover (Trifolium pratense) and Zigzag Clover (T. medium) - A Picture of Genomic Similarities and Differences.</title>
        <authorList>
            <person name="Dluhosova J."/>
            <person name="Istvanek J."/>
            <person name="Nedelnik J."/>
            <person name="Repkova J."/>
        </authorList>
    </citation>
    <scope>NUCLEOTIDE SEQUENCE [LARGE SCALE GENOMIC DNA]</scope>
    <source>
        <strain evidence="7">cv. 10/8</strain>
        <tissue evidence="6">Leaf</tissue>
    </source>
</reference>
<evidence type="ECO:0000313" key="6">
    <source>
        <dbReference type="EMBL" id="MCI00201.1"/>
    </source>
</evidence>
<proteinExistence type="predicted"/>
<keyword evidence="1" id="KW-0547">Nucleotide-binding</keyword>
<keyword evidence="6" id="KW-0238">DNA-binding</keyword>
<sequence>MLDGVPEAAGTEVSTIDSFQGREADAVILSMVRSNTLGAVGFLGDSRRINVAITRARKHLAVVCDSSTICHNTFLARLMRHIRHFGRVKHVEPDSFGGGFGLGMNPMLPSMD</sequence>
<dbReference type="GO" id="GO:0016787">
    <property type="term" value="F:hydrolase activity"/>
    <property type="evidence" value="ECO:0007669"/>
    <property type="project" value="UniProtKB-KW"/>
</dbReference>
<accession>A0A392NK39</accession>
<dbReference type="SUPFAM" id="SSF52540">
    <property type="entry name" value="P-loop containing nucleoside triphosphate hydrolases"/>
    <property type="match status" value="1"/>
</dbReference>
<dbReference type="Pfam" id="PF13087">
    <property type="entry name" value="AAA_12"/>
    <property type="match status" value="1"/>
</dbReference>
<keyword evidence="4" id="KW-0067">ATP-binding</keyword>
<keyword evidence="3" id="KW-0347">Helicase</keyword>
<dbReference type="InterPro" id="IPR041679">
    <property type="entry name" value="DNA2/NAM7-like_C"/>
</dbReference>
<comment type="caution">
    <text evidence="6">The sequence shown here is derived from an EMBL/GenBank/DDBJ whole genome shotgun (WGS) entry which is preliminary data.</text>
</comment>
<dbReference type="Gene3D" id="3.40.50.300">
    <property type="entry name" value="P-loop containing nucleotide triphosphate hydrolases"/>
    <property type="match status" value="1"/>
</dbReference>
<dbReference type="PANTHER" id="PTHR43788">
    <property type="entry name" value="DNA2/NAM7 HELICASE FAMILY MEMBER"/>
    <property type="match status" value="1"/>
</dbReference>
<dbReference type="EMBL" id="LXQA010042515">
    <property type="protein sequence ID" value="MCI00201.1"/>
    <property type="molecule type" value="Genomic_DNA"/>
</dbReference>
<dbReference type="GO" id="GO:0005524">
    <property type="term" value="F:ATP binding"/>
    <property type="evidence" value="ECO:0007669"/>
    <property type="project" value="UniProtKB-KW"/>
</dbReference>
<keyword evidence="2" id="KW-0378">Hydrolase</keyword>
<gene>
    <name evidence="6" type="ORF">A2U01_0021218</name>
</gene>
<evidence type="ECO:0000256" key="2">
    <source>
        <dbReference type="ARBA" id="ARBA00022801"/>
    </source>
</evidence>
<dbReference type="GO" id="GO:0003677">
    <property type="term" value="F:DNA binding"/>
    <property type="evidence" value="ECO:0007669"/>
    <property type="project" value="UniProtKB-KW"/>
</dbReference>
<protein>
    <submittedName>
        <fullName evidence="6">DNA-binding protein SMUBP-2-like</fullName>
    </submittedName>
</protein>
<evidence type="ECO:0000256" key="3">
    <source>
        <dbReference type="ARBA" id="ARBA00022806"/>
    </source>
</evidence>
<dbReference type="AlphaFoldDB" id="A0A392NK39"/>
<keyword evidence="7" id="KW-1185">Reference proteome</keyword>
<evidence type="ECO:0000256" key="4">
    <source>
        <dbReference type="ARBA" id="ARBA00022840"/>
    </source>
</evidence>
<dbReference type="InterPro" id="IPR047187">
    <property type="entry name" value="SF1_C_Upf1"/>
</dbReference>
<feature type="domain" description="DNA2/NAM7 helicase-like C-terminal" evidence="5">
    <location>
        <begin position="11"/>
        <end position="66"/>
    </location>
</feature>
<dbReference type="GO" id="GO:0043139">
    <property type="term" value="F:5'-3' DNA helicase activity"/>
    <property type="evidence" value="ECO:0007669"/>
    <property type="project" value="TreeGrafter"/>
</dbReference>
<evidence type="ECO:0000256" key="1">
    <source>
        <dbReference type="ARBA" id="ARBA00022741"/>
    </source>
</evidence>
<evidence type="ECO:0000259" key="5">
    <source>
        <dbReference type="Pfam" id="PF13087"/>
    </source>
</evidence>
<dbReference type="InterPro" id="IPR027417">
    <property type="entry name" value="P-loop_NTPase"/>
</dbReference>
<dbReference type="PANTHER" id="PTHR43788:SF3">
    <property type="entry name" value="P-LOOP CONTAINING NUCLEOSIDE TRIPHOSPHATE HYDROLASES SUPERFAMILY PROTEIN"/>
    <property type="match status" value="1"/>
</dbReference>
<dbReference type="InterPro" id="IPR050534">
    <property type="entry name" value="Coronavir_polyprotein_1ab"/>
</dbReference>
<name>A0A392NK39_9FABA</name>
<dbReference type="CDD" id="cd18808">
    <property type="entry name" value="SF1_C_Upf1"/>
    <property type="match status" value="1"/>
</dbReference>
<organism evidence="6 7">
    <name type="scientific">Trifolium medium</name>
    <dbReference type="NCBI Taxonomy" id="97028"/>
    <lineage>
        <taxon>Eukaryota</taxon>
        <taxon>Viridiplantae</taxon>
        <taxon>Streptophyta</taxon>
        <taxon>Embryophyta</taxon>
        <taxon>Tracheophyta</taxon>
        <taxon>Spermatophyta</taxon>
        <taxon>Magnoliopsida</taxon>
        <taxon>eudicotyledons</taxon>
        <taxon>Gunneridae</taxon>
        <taxon>Pentapetalae</taxon>
        <taxon>rosids</taxon>
        <taxon>fabids</taxon>
        <taxon>Fabales</taxon>
        <taxon>Fabaceae</taxon>
        <taxon>Papilionoideae</taxon>
        <taxon>50 kb inversion clade</taxon>
        <taxon>NPAAA clade</taxon>
        <taxon>Hologalegina</taxon>
        <taxon>IRL clade</taxon>
        <taxon>Trifolieae</taxon>
        <taxon>Trifolium</taxon>
    </lineage>
</organism>